<dbReference type="EMBL" id="JAGTJS010000004">
    <property type="protein sequence ID" value="KAH7271402.1"/>
    <property type="molecule type" value="Genomic_DNA"/>
</dbReference>
<accession>A0A9P9RA27</accession>
<reference evidence="2" key="1">
    <citation type="journal article" date="2021" name="Nat. Commun.">
        <title>Genetic determinants of endophytism in the Arabidopsis root mycobiome.</title>
        <authorList>
            <person name="Mesny F."/>
            <person name="Miyauchi S."/>
            <person name="Thiergart T."/>
            <person name="Pickel B."/>
            <person name="Atanasova L."/>
            <person name="Karlsson M."/>
            <person name="Huettel B."/>
            <person name="Barry K.W."/>
            <person name="Haridas S."/>
            <person name="Chen C."/>
            <person name="Bauer D."/>
            <person name="Andreopoulos W."/>
            <person name="Pangilinan J."/>
            <person name="LaButti K."/>
            <person name="Riley R."/>
            <person name="Lipzen A."/>
            <person name="Clum A."/>
            <person name="Drula E."/>
            <person name="Henrissat B."/>
            <person name="Kohler A."/>
            <person name="Grigoriev I.V."/>
            <person name="Martin F.M."/>
            <person name="Hacquard S."/>
        </authorList>
    </citation>
    <scope>NUCLEOTIDE SEQUENCE</scope>
    <source>
        <strain evidence="2">FSSC 5 MPI-SDFR-AT-0091</strain>
    </source>
</reference>
<proteinExistence type="predicted"/>
<name>A0A9P9RA27_FUSSL</name>
<evidence type="ECO:0000256" key="1">
    <source>
        <dbReference type="SAM" id="MobiDB-lite"/>
    </source>
</evidence>
<sequence length="298" mass="32207">MDAAVRAMPRPRAQRGPAASNLEIQFAGSYQLWPNPLAPRTCTLSFAYSNIARLPWKPDRKKRTNCTAPAKPPGEGCKRAGRTLRHDRLVIALVQQINQRPVPPGVSSEPTPILTDVPSSSACFLFPRSAAARELELYESHHQQGARLSHTGDSSTDPSSWRPSQRMVRQGMKMQHGARSRMACSAFSADELKIELPLAAITISLPGSFGQQSSSASVTPAQESSNSKPALSIPIPISISASQQGPGPGCPSRQAVKKPQFNVASMFHASTGQPVLDPAGLGSEYSQPRPHRQVDEYR</sequence>
<evidence type="ECO:0000313" key="2">
    <source>
        <dbReference type="EMBL" id="KAH7271402.1"/>
    </source>
</evidence>
<dbReference type="Proteomes" id="UP000736672">
    <property type="component" value="Unassembled WGS sequence"/>
</dbReference>
<feature type="region of interest" description="Disordered" evidence="1">
    <location>
        <begin position="238"/>
        <end position="257"/>
    </location>
</feature>
<keyword evidence="3" id="KW-1185">Reference proteome</keyword>
<gene>
    <name evidence="2" type="ORF">B0J15DRAFT_461439</name>
</gene>
<organism evidence="2 3">
    <name type="scientific">Fusarium solani</name>
    <name type="common">Filamentous fungus</name>
    <dbReference type="NCBI Taxonomy" id="169388"/>
    <lineage>
        <taxon>Eukaryota</taxon>
        <taxon>Fungi</taxon>
        <taxon>Dikarya</taxon>
        <taxon>Ascomycota</taxon>
        <taxon>Pezizomycotina</taxon>
        <taxon>Sordariomycetes</taxon>
        <taxon>Hypocreomycetidae</taxon>
        <taxon>Hypocreales</taxon>
        <taxon>Nectriaceae</taxon>
        <taxon>Fusarium</taxon>
        <taxon>Fusarium solani species complex</taxon>
    </lineage>
</organism>
<feature type="compositionally biased region" description="Polar residues" evidence="1">
    <location>
        <begin position="209"/>
        <end position="228"/>
    </location>
</feature>
<dbReference type="AlphaFoldDB" id="A0A9P9RA27"/>
<feature type="region of interest" description="Disordered" evidence="1">
    <location>
        <begin position="209"/>
        <end position="232"/>
    </location>
</feature>
<feature type="region of interest" description="Disordered" evidence="1">
    <location>
        <begin position="60"/>
        <end position="80"/>
    </location>
</feature>
<feature type="compositionally biased region" description="Polar residues" evidence="1">
    <location>
        <begin position="151"/>
        <end position="163"/>
    </location>
</feature>
<protein>
    <submittedName>
        <fullName evidence="2">Uncharacterized protein</fullName>
    </submittedName>
</protein>
<evidence type="ECO:0000313" key="3">
    <source>
        <dbReference type="Proteomes" id="UP000736672"/>
    </source>
</evidence>
<feature type="region of interest" description="Disordered" evidence="1">
    <location>
        <begin position="141"/>
        <end position="176"/>
    </location>
</feature>
<feature type="region of interest" description="Disordered" evidence="1">
    <location>
        <begin position="268"/>
        <end position="298"/>
    </location>
</feature>
<comment type="caution">
    <text evidence="2">The sequence shown here is derived from an EMBL/GenBank/DDBJ whole genome shotgun (WGS) entry which is preliminary data.</text>
</comment>